<reference evidence="3" key="1">
    <citation type="submission" date="2017-09" db="EMBL/GenBank/DDBJ databases">
        <title>Depth-based differentiation of microbial function through sediment-hosted aquifers and enrichment of novel symbionts in the deep terrestrial subsurface.</title>
        <authorList>
            <person name="Probst A.J."/>
            <person name="Ladd B."/>
            <person name="Jarett J.K."/>
            <person name="Geller-Mcgrath D.E."/>
            <person name="Sieber C.M.K."/>
            <person name="Emerson J.B."/>
            <person name="Anantharaman K."/>
            <person name="Thomas B.C."/>
            <person name="Malmstrom R."/>
            <person name="Stieglmeier M."/>
            <person name="Klingl A."/>
            <person name="Woyke T."/>
            <person name="Ryan C.M."/>
            <person name="Banfield J.F."/>
        </authorList>
    </citation>
    <scope>NUCLEOTIDE SEQUENCE [LARGE SCALE GENOMIC DNA]</scope>
</reference>
<dbReference type="SUPFAM" id="SSF82649">
    <property type="entry name" value="SufE/NifU"/>
    <property type="match status" value="1"/>
</dbReference>
<organism evidence="2 3">
    <name type="scientific">Candidatus Nealsonbacteria bacterium CG_4_9_14_0_8_um_filter_35_12</name>
    <dbReference type="NCBI Taxonomy" id="1974692"/>
    <lineage>
        <taxon>Bacteria</taxon>
        <taxon>Candidatus Nealsoniibacteriota</taxon>
    </lineage>
</organism>
<dbReference type="GO" id="GO:0051536">
    <property type="term" value="F:iron-sulfur cluster binding"/>
    <property type="evidence" value="ECO:0007669"/>
    <property type="project" value="InterPro"/>
</dbReference>
<evidence type="ECO:0000259" key="1">
    <source>
        <dbReference type="Pfam" id="PF01592"/>
    </source>
</evidence>
<dbReference type="PANTHER" id="PTHR10093">
    <property type="entry name" value="IRON-SULFUR CLUSTER ASSEMBLY ENZYME NIFU HOMOLOG"/>
    <property type="match status" value="1"/>
</dbReference>
<protein>
    <recommendedName>
        <fullName evidence="1">NIF system FeS cluster assembly NifU N-terminal domain-containing protein</fullName>
    </recommendedName>
</protein>
<accession>A0A2M8DMR3</accession>
<dbReference type="GO" id="GO:0005506">
    <property type="term" value="F:iron ion binding"/>
    <property type="evidence" value="ECO:0007669"/>
    <property type="project" value="InterPro"/>
</dbReference>
<proteinExistence type="predicted"/>
<dbReference type="GO" id="GO:0016226">
    <property type="term" value="P:iron-sulfur cluster assembly"/>
    <property type="evidence" value="ECO:0007669"/>
    <property type="project" value="InterPro"/>
</dbReference>
<dbReference type="EMBL" id="PFTB01000044">
    <property type="protein sequence ID" value="PJB99421.1"/>
    <property type="molecule type" value="Genomic_DNA"/>
</dbReference>
<sequence>MKYKEVKKLKGDVIYFGDKCKEKSWVYSGIVKDHFFHPKNVLLDDTYYKADGIGVAGSPACGDMMMVWVKVDSKTQKIEECKWRTFGCASAIASTSMMSVMVTENGGMDIKKAMNLKPQQILERLGGLPDRKFHCSVLGYLALREAIDDYIQKNEKKIKSSKK</sequence>
<comment type="caution">
    <text evidence="2">The sequence shown here is derived from an EMBL/GenBank/DDBJ whole genome shotgun (WGS) entry which is preliminary data.</text>
</comment>
<evidence type="ECO:0000313" key="2">
    <source>
        <dbReference type="EMBL" id="PJB99421.1"/>
    </source>
</evidence>
<dbReference type="Pfam" id="PF01592">
    <property type="entry name" value="NifU_N"/>
    <property type="match status" value="1"/>
</dbReference>
<dbReference type="Proteomes" id="UP000228875">
    <property type="component" value="Unassembled WGS sequence"/>
</dbReference>
<gene>
    <name evidence="2" type="ORF">CO077_01840</name>
</gene>
<dbReference type="CDD" id="cd06664">
    <property type="entry name" value="IscU_like"/>
    <property type="match status" value="1"/>
</dbReference>
<feature type="domain" description="NIF system FeS cluster assembly NifU N-terminal" evidence="1">
    <location>
        <begin position="27"/>
        <end position="156"/>
    </location>
</feature>
<dbReference type="Gene3D" id="3.90.1010.10">
    <property type="match status" value="1"/>
</dbReference>
<name>A0A2M8DMR3_9BACT</name>
<dbReference type="AlphaFoldDB" id="A0A2M8DMR3"/>
<dbReference type="InterPro" id="IPR002871">
    <property type="entry name" value="NIF_FeS_clus_asmbl_NifU_N"/>
</dbReference>
<evidence type="ECO:0000313" key="3">
    <source>
        <dbReference type="Proteomes" id="UP000228875"/>
    </source>
</evidence>